<dbReference type="KEGG" id="psco:LY89DRAFT_561487"/>
<gene>
    <name evidence="1" type="ORF">LY89DRAFT_561487</name>
</gene>
<reference evidence="1 2" key="1">
    <citation type="submission" date="2015-10" db="EMBL/GenBank/DDBJ databases">
        <title>Full genome of DAOMC 229536 Phialocephala scopiformis, a fungal endophyte of spruce producing the potent anti-insectan compound rugulosin.</title>
        <authorList>
            <consortium name="DOE Joint Genome Institute"/>
            <person name="Walker A.K."/>
            <person name="Frasz S.L."/>
            <person name="Seifert K.A."/>
            <person name="Miller J.D."/>
            <person name="Mondo S.J."/>
            <person name="Labutti K."/>
            <person name="Lipzen A."/>
            <person name="Dockter R."/>
            <person name="Kennedy M."/>
            <person name="Grigoriev I.V."/>
            <person name="Spatafora J.W."/>
        </authorList>
    </citation>
    <scope>NUCLEOTIDE SEQUENCE [LARGE SCALE GENOMIC DNA]</scope>
    <source>
        <strain evidence="1 2">CBS 120377</strain>
    </source>
</reference>
<dbReference type="AlphaFoldDB" id="A0A194XTZ8"/>
<dbReference type="InterPro" id="IPR053008">
    <property type="entry name" value="Phomopsin_biosynth_assoc"/>
</dbReference>
<evidence type="ECO:0000313" key="2">
    <source>
        <dbReference type="Proteomes" id="UP000070700"/>
    </source>
</evidence>
<dbReference type="GeneID" id="28818189"/>
<protein>
    <submittedName>
        <fullName evidence="1">Uncharacterized protein</fullName>
    </submittedName>
</protein>
<organism evidence="1 2">
    <name type="scientific">Mollisia scopiformis</name>
    <name type="common">Conifer needle endophyte fungus</name>
    <name type="synonym">Phialocephala scopiformis</name>
    <dbReference type="NCBI Taxonomy" id="149040"/>
    <lineage>
        <taxon>Eukaryota</taxon>
        <taxon>Fungi</taxon>
        <taxon>Dikarya</taxon>
        <taxon>Ascomycota</taxon>
        <taxon>Pezizomycotina</taxon>
        <taxon>Leotiomycetes</taxon>
        <taxon>Helotiales</taxon>
        <taxon>Mollisiaceae</taxon>
        <taxon>Mollisia</taxon>
    </lineage>
</organism>
<name>A0A194XTZ8_MOLSC</name>
<feature type="non-terminal residue" evidence="1">
    <location>
        <position position="133"/>
    </location>
</feature>
<dbReference type="OrthoDB" id="3501153at2759"/>
<keyword evidence="2" id="KW-1185">Reference proteome</keyword>
<dbReference type="EMBL" id="KQ947404">
    <property type="protein sequence ID" value="KUJ23683.1"/>
    <property type="molecule type" value="Genomic_DNA"/>
</dbReference>
<feature type="non-terminal residue" evidence="1">
    <location>
        <position position="1"/>
    </location>
</feature>
<sequence length="133" mass="15595">GSTPAEARANGCKLQTWSYTWVPEPCFDPELAEEFIAIHEKDDLPYYADRNGTEVVDFDTVYTGELEVLYTVWGSHFWHCAFLMRKFYRGQAGLTVASLDYEHVEHCQMWLTDPFRYDWRRVNTKAVLYYGSC</sequence>
<evidence type="ECO:0000313" key="1">
    <source>
        <dbReference type="EMBL" id="KUJ23683.1"/>
    </source>
</evidence>
<dbReference type="InParanoid" id="A0A194XTZ8"/>
<dbReference type="PANTHER" id="PTHR35896:SF3">
    <property type="entry name" value="MAJOR FACILITATOR SUPERFAMILY TRANSPORTER"/>
    <property type="match status" value="1"/>
</dbReference>
<dbReference type="PANTHER" id="PTHR35896">
    <property type="entry name" value="IG-LIKE DOMAIN-CONTAINING PROTEIN"/>
    <property type="match status" value="1"/>
</dbReference>
<accession>A0A194XTZ8</accession>
<dbReference type="Proteomes" id="UP000070700">
    <property type="component" value="Unassembled WGS sequence"/>
</dbReference>
<dbReference type="RefSeq" id="XP_018078038.1">
    <property type="nucleotide sequence ID" value="XM_018208463.1"/>
</dbReference>
<proteinExistence type="predicted"/>